<accession>A0A098VSP1</accession>
<dbReference type="HOGENOM" id="CLU_1434760_0_0_1"/>
<dbReference type="VEuPathDB" id="MicrosporidiaDB:DI09_228p10"/>
<protein>
    <submittedName>
        <fullName evidence="2">Uncharacterized protein</fullName>
    </submittedName>
</protein>
<keyword evidence="3" id="KW-1185">Reference proteome</keyword>
<feature type="region of interest" description="Disordered" evidence="1">
    <location>
        <begin position="48"/>
        <end position="77"/>
    </location>
</feature>
<dbReference type="PROSITE" id="PS51257">
    <property type="entry name" value="PROKAR_LIPOPROTEIN"/>
    <property type="match status" value="1"/>
</dbReference>
<evidence type="ECO:0000256" key="1">
    <source>
        <dbReference type="SAM" id="MobiDB-lite"/>
    </source>
</evidence>
<dbReference type="Proteomes" id="UP000029725">
    <property type="component" value="Unassembled WGS sequence"/>
</dbReference>
<sequence length="189" mass="21408">MFTLTKYFKSPLSTISWASSCLVKWKLCTVFGNPFSNLSSANRLYSSGKKKNAAPPLKAKGKKATTKTNKRKESNPLLKFPPGADLNSFATTRSNAESLHLSRSIDLTQLQNSKEDNEGLPYSIIREFSALCANDGIKISAFKQRNRYIRPCHRRRALMYANRKEKYNKLIGARVSELIKTYGHEIQIQ</sequence>
<dbReference type="EMBL" id="JMKJ01000142">
    <property type="protein sequence ID" value="KGG52007.1"/>
    <property type="molecule type" value="Genomic_DNA"/>
</dbReference>
<reference evidence="2 3" key="1">
    <citation type="submission" date="2014-04" db="EMBL/GenBank/DDBJ databases">
        <title>A new species of microsporidia sheds light on the evolution of extreme parasitism.</title>
        <authorList>
            <person name="Haag K.L."/>
            <person name="James T.Y."/>
            <person name="Larsson R."/>
            <person name="Schaer T.M."/>
            <person name="Refardt D."/>
            <person name="Pombert J.-F."/>
            <person name="Ebert D."/>
        </authorList>
    </citation>
    <scope>NUCLEOTIDE SEQUENCE [LARGE SCALE GENOMIC DNA]</scope>
    <source>
        <strain evidence="2 3">UGP3</strain>
        <tissue evidence="2">Spores</tissue>
    </source>
</reference>
<gene>
    <name evidence="2" type="ORF">DI09_228p10</name>
</gene>
<dbReference type="RefSeq" id="XP_013238443.1">
    <property type="nucleotide sequence ID" value="XM_013382989.1"/>
</dbReference>
<dbReference type="AlphaFoldDB" id="A0A098VSP1"/>
<comment type="caution">
    <text evidence="2">The sequence shown here is derived from an EMBL/GenBank/DDBJ whole genome shotgun (WGS) entry which is preliminary data.</text>
</comment>
<feature type="compositionally biased region" description="Basic residues" evidence="1">
    <location>
        <begin position="59"/>
        <end position="70"/>
    </location>
</feature>
<organism evidence="2 3">
    <name type="scientific">Mitosporidium daphniae</name>
    <dbReference type="NCBI Taxonomy" id="1485682"/>
    <lineage>
        <taxon>Eukaryota</taxon>
        <taxon>Fungi</taxon>
        <taxon>Fungi incertae sedis</taxon>
        <taxon>Microsporidia</taxon>
        <taxon>Mitosporidium</taxon>
    </lineage>
</organism>
<proteinExistence type="predicted"/>
<evidence type="ECO:0000313" key="3">
    <source>
        <dbReference type="Proteomes" id="UP000029725"/>
    </source>
</evidence>
<evidence type="ECO:0000313" key="2">
    <source>
        <dbReference type="EMBL" id="KGG52007.1"/>
    </source>
</evidence>
<name>A0A098VSP1_9MICR</name>
<dbReference type="GeneID" id="25259103"/>